<sequence length="164" mass="18409">MRIIGDIDRAKIYTISELEKKEHLEAVLSTECDILNILGLDKKAKRERKEAINKVIHSHTNVCDAVCTCIIKPFTQLKIISLKELITYANGKCNLGGAQIGYIIPRNTALGKEFRSLLLLVRQIVLSKKEVTSTPIDFFAVWLGINILIVLVTVLERCFNESAV</sequence>
<keyword evidence="1" id="KW-0812">Transmembrane</keyword>
<dbReference type="Proteomes" id="UP000185944">
    <property type="component" value="Unassembled WGS sequence"/>
</dbReference>
<dbReference type="OrthoDB" id="2192768at2759"/>
<name>A0A177ED18_9MICR</name>
<evidence type="ECO:0000256" key="1">
    <source>
        <dbReference type="SAM" id="Phobius"/>
    </source>
</evidence>
<feature type="transmembrane region" description="Helical" evidence="1">
    <location>
        <begin position="136"/>
        <end position="155"/>
    </location>
</feature>
<dbReference type="GeneID" id="93647551"/>
<proteinExistence type="predicted"/>
<accession>A0A177ED18</accession>
<comment type="caution">
    <text evidence="2">The sequence shown here is derived from an EMBL/GenBank/DDBJ whole genome shotgun (WGS) entry which is preliminary data.</text>
</comment>
<dbReference type="RefSeq" id="XP_067543807.1">
    <property type="nucleotide sequence ID" value="XM_067688619.1"/>
</dbReference>
<dbReference type="VEuPathDB" id="MicrosporidiaDB:NEDG_01201"/>
<reference evidence="2 3" key="1">
    <citation type="submission" date="2016-02" db="EMBL/GenBank/DDBJ databases">
        <title>Discovery of a natural microsporidian pathogen with a broad tissue tropism in Caenorhabditis elegans.</title>
        <authorList>
            <person name="Luallen R.J."/>
            <person name="Reinke A.W."/>
            <person name="Tong L."/>
            <person name="Botts M.R."/>
            <person name="Felix M.-A."/>
            <person name="Troemel E.R."/>
        </authorList>
    </citation>
    <scope>NUCLEOTIDE SEQUENCE [LARGE SCALE GENOMIC DNA]</scope>
    <source>
        <strain evidence="2 3">JUm2807</strain>
    </source>
</reference>
<keyword evidence="1" id="KW-0472">Membrane</keyword>
<dbReference type="AlphaFoldDB" id="A0A177ED18"/>
<keyword evidence="3" id="KW-1185">Reference proteome</keyword>
<evidence type="ECO:0000313" key="3">
    <source>
        <dbReference type="Proteomes" id="UP000185944"/>
    </source>
</evidence>
<organism evidence="2 3">
    <name type="scientific">Nematocida displodere</name>
    <dbReference type="NCBI Taxonomy" id="1805483"/>
    <lineage>
        <taxon>Eukaryota</taxon>
        <taxon>Fungi</taxon>
        <taxon>Fungi incertae sedis</taxon>
        <taxon>Microsporidia</taxon>
        <taxon>Nematocida</taxon>
    </lineage>
</organism>
<protein>
    <submittedName>
        <fullName evidence="2">Uncharacterized protein</fullName>
    </submittedName>
</protein>
<dbReference type="EMBL" id="LTDL01000042">
    <property type="protein sequence ID" value="OAG29062.1"/>
    <property type="molecule type" value="Genomic_DNA"/>
</dbReference>
<keyword evidence="1" id="KW-1133">Transmembrane helix</keyword>
<gene>
    <name evidence="2" type="ORF">NEDG_01201</name>
</gene>
<evidence type="ECO:0000313" key="2">
    <source>
        <dbReference type="EMBL" id="OAG29062.1"/>
    </source>
</evidence>